<feature type="transmembrane region" description="Helical" evidence="9">
    <location>
        <begin position="474"/>
        <end position="493"/>
    </location>
</feature>
<feature type="transmembrane region" description="Helical" evidence="9">
    <location>
        <begin position="513"/>
        <end position="532"/>
    </location>
</feature>
<feature type="transmembrane region" description="Helical" evidence="9">
    <location>
        <begin position="12"/>
        <end position="30"/>
    </location>
</feature>
<evidence type="ECO:0000313" key="10">
    <source>
        <dbReference type="EMBL" id="MFL0194753.1"/>
    </source>
</evidence>
<dbReference type="PANTHER" id="PTHR33908:SF11">
    <property type="entry name" value="MEMBRANE PROTEIN"/>
    <property type="match status" value="1"/>
</dbReference>
<feature type="transmembrane region" description="Helical" evidence="9">
    <location>
        <begin position="336"/>
        <end position="356"/>
    </location>
</feature>
<sequence>MIKVFFKKNVFKIILILLILLSALLCIYSIKNYKTSTSTTQNRLEQFNSNNGERSQRNNGQRTWGNTNSNKNTPNGNFRNFSKNNGKTPGTNTQMPSGNQQRGFMSSNNKYAPLLTLYLIIFFILSITAIYFFNRKNFRINNDNAKLLILALLCIGLFLRVSLSTVIEGYGGDISLFRSWASTAANGLSQFYANARSADYPPLYIYVLFLIGKIAKISSITPYYTLLLKFPSIIADIATSYIIYKLAKKYFSLEMGIFLSVFYIFNPCIFIDSALWGQVDSFFTLFVVLSLFLLSEGKIVLSSIFFTSTVLMKPQGIIFLPVLLFELVREKNLKTILKCIVSCVVTALVIILPFSFNQSGLWIFKLYASTISEYPYASVNGFNLFNLLGGNYKDISNTLFIFSYKIWGIIAIIAITVFSWYIYIKGKNRIFIFSCALVQIAGVFTFSTGMHERYLLPAAVLSILSFIYLKDKRLLTILAGYTITIYTNIYSVLFGSLRGMNSNSHSLITDGTSILNIILFIYLIKILVDIAIKKKGFNPESFDIKFY</sequence>
<evidence type="ECO:0000256" key="9">
    <source>
        <dbReference type="SAM" id="Phobius"/>
    </source>
</evidence>
<evidence type="ECO:0000256" key="5">
    <source>
        <dbReference type="ARBA" id="ARBA00022692"/>
    </source>
</evidence>
<reference evidence="10 11" key="1">
    <citation type="submission" date="2024-11" db="EMBL/GenBank/DDBJ databases">
        <authorList>
            <person name="Heng Y.C."/>
            <person name="Lim A.C.H."/>
            <person name="Lee J.K.Y."/>
            <person name="Kittelmann S."/>
        </authorList>
    </citation>
    <scope>NUCLEOTIDE SEQUENCE [LARGE SCALE GENOMIC DNA]</scope>
    <source>
        <strain evidence="10 11">WILCCON 0269</strain>
    </source>
</reference>
<evidence type="ECO:0000256" key="2">
    <source>
        <dbReference type="ARBA" id="ARBA00022475"/>
    </source>
</evidence>
<feature type="compositionally biased region" description="Polar residues" evidence="8">
    <location>
        <begin position="78"/>
        <end position="102"/>
    </location>
</feature>
<organism evidence="10 11">
    <name type="scientific">Candidatus Clostridium eludens</name>
    <dbReference type="NCBI Taxonomy" id="3381663"/>
    <lineage>
        <taxon>Bacteria</taxon>
        <taxon>Bacillati</taxon>
        <taxon>Bacillota</taxon>
        <taxon>Clostridia</taxon>
        <taxon>Eubacteriales</taxon>
        <taxon>Clostridiaceae</taxon>
        <taxon>Clostridium</taxon>
    </lineage>
</organism>
<comment type="caution">
    <text evidence="10">The sequence shown here is derived from an EMBL/GenBank/DDBJ whole genome shotgun (WGS) entry which is preliminary data.</text>
</comment>
<name>A0ABW8SHQ3_9CLOT</name>
<feature type="transmembrane region" description="Helical" evidence="9">
    <location>
        <begin position="256"/>
        <end position="279"/>
    </location>
</feature>
<feature type="transmembrane region" description="Helical" evidence="9">
    <location>
        <begin position="430"/>
        <end position="448"/>
    </location>
</feature>
<evidence type="ECO:0000256" key="1">
    <source>
        <dbReference type="ARBA" id="ARBA00004651"/>
    </source>
</evidence>
<evidence type="ECO:0000256" key="8">
    <source>
        <dbReference type="SAM" id="MobiDB-lite"/>
    </source>
</evidence>
<accession>A0ABW8SHQ3</accession>
<feature type="transmembrane region" description="Helical" evidence="9">
    <location>
        <begin position="111"/>
        <end position="133"/>
    </location>
</feature>
<keyword evidence="2" id="KW-1003">Cell membrane</keyword>
<feature type="transmembrane region" description="Helical" evidence="9">
    <location>
        <begin position="223"/>
        <end position="244"/>
    </location>
</feature>
<keyword evidence="7 9" id="KW-0472">Membrane</keyword>
<keyword evidence="3" id="KW-0328">Glycosyltransferase</keyword>
<dbReference type="EMBL" id="JBJHZX010000004">
    <property type="protein sequence ID" value="MFL0194753.1"/>
    <property type="molecule type" value="Genomic_DNA"/>
</dbReference>
<dbReference type="RefSeq" id="WP_406790876.1">
    <property type="nucleotide sequence ID" value="NZ_JBJHZX010000004.1"/>
</dbReference>
<proteinExistence type="predicted"/>
<dbReference type="Proteomes" id="UP001623660">
    <property type="component" value="Unassembled WGS sequence"/>
</dbReference>
<dbReference type="PANTHER" id="PTHR33908">
    <property type="entry name" value="MANNOSYLTRANSFERASE YKCB-RELATED"/>
    <property type="match status" value="1"/>
</dbReference>
<feature type="transmembrane region" description="Helical" evidence="9">
    <location>
        <begin position="145"/>
        <end position="167"/>
    </location>
</feature>
<evidence type="ECO:0000313" key="11">
    <source>
        <dbReference type="Proteomes" id="UP001623660"/>
    </source>
</evidence>
<evidence type="ECO:0000256" key="4">
    <source>
        <dbReference type="ARBA" id="ARBA00022679"/>
    </source>
</evidence>
<evidence type="ECO:0000256" key="6">
    <source>
        <dbReference type="ARBA" id="ARBA00022989"/>
    </source>
</evidence>
<comment type="subcellular location">
    <subcellularLocation>
        <location evidence="1">Cell membrane</location>
        <topology evidence="1">Multi-pass membrane protein</topology>
    </subcellularLocation>
</comment>
<feature type="region of interest" description="Disordered" evidence="8">
    <location>
        <begin position="46"/>
        <end position="102"/>
    </location>
</feature>
<evidence type="ECO:0008006" key="12">
    <source>
        <dbReference type="Google" id="ProtNLM"/>
    </source>
</evidence>
<dbReference type="InterPro" id="IPR050297">
    <property type="entry name" value="LipidA_mod_glycosyltrf_83"/>
</dbReference>
<protein>
    <recommendedName>
        <fullName evidence="12">DUF2029 domain-containing protein</fullName>
    </recommendedName>
</protein>
<feature type="transmembrane region" description="Helical" evidence="9">
    <location>
        <begin position="406"/>
        <end position="423"/>
    </location>
</feature>
<keyword evidence="4" id="KW-0808">Transferase</keyword>
<feature type="transmembrane region" description="Helical" evidence="9">
    <location>
        <begin position="454"/>
        <end position="469"/>
    </location>
</feature>
<gene>
    <name evidence="10" type="ORF">ACJDU8_04080</name>
</gene>
<feature type="compositionally biased region" description="Polar residues" evidence="8">
    <location>
        <begin position="46"/>
        <end position="64"/>
    </location>
</feature>
<feature type="compositionally biased region" description="Low complexity" evidence="8">
    <location>
        <begin position="65"/>
        <end position="77"/>
    </location>
</feature>
<keyword evidence="11" id="KW-1185">Reference proteome</keyword>
<keyword evidence="5 9" id="KW-0812">Transmembrane</keyword>
<keyword evidence="6 9" id="KW-1133">Transmembrane helix</keyword>
<evidence type="ECO:0000256" key="3">
    <source>
        <dbReference type="ARBA" id="ARBA00022676"/>
    </source>
</evidence>
<evidence type="ECO:0000256" key="7">
    <source>
        <dbReference type="ARBA" id="ARBA00023136"/>
    </source>
</evidence>